<dbReference type="Gene3D" id="1.25.40.20">
    <property type="entry name" value="Ankyrin repeat-containing domain"/>
    <property type="match status" value="2"/>
</dbReference>
<dbReference type="Pfam" id="PF13637">
    <property type="entry name" value="Ank_4"/>
    <property type="match status" value="1"/>
</dbReference>
<proteinExistence type="predicted"/>
<evidence type="ECO:0000313" key="4">
    <source>
        <dbReference type="Proteomes" id="UP000332933"/>
    </source>
</evidence>
<dbReference type="Pfam" id="PF12796">
    <property type="entry name" value="Ank_2"/>
    <property type="match status" value="1"/>
</dbReference>
<dbReference type="EMBL" id="CAADRA010007316">
    <property type="protein sequence ID" value="VFU00280.1"/>
    <property type="molecule type" value="Genomic_DNA"/>
</dbReference>
<dbReference type="Proteomes" id="UP000332933">
    <property type="component" value="Unassembled WGS sequence"/>
</dbReference>
<dbReference type="OrthoDB" id="74529at2759"/>
<dbReference type="InterPro" id="IPR052050">
    <property type="entry name" value="SecEffector_AnkRepeat"/>
</dbReference>
<accession>A0A485LNE6</accession>
<reference evidence="2" key="2">
    <citation type="submission" date="2019-06" db="EMBL/GenBank/DDBJ databases">
        <title>Genomics analysis of Aphanomyces spp. identifies a new class of oomycete effector associated with host adaptation.</title>
        <authorList>
            <person name="Gaulin E."/>
        </authorList>
    </citation>
    <scope>NUCLEOTIDE SEQUENCE</scope>
    <source>
        <strain evidence="2">CBS 578.67</strain>
    </source>
</reference>
<dbReference type="PANTHER" id="PTHR46586:SF3">
    <property type="entry name" value="ANKYRIN REPEAT-CONTAINING PROTEIN"/>
    <property type="match status" value="1"/>
</dbReference>
<feature type="region of interest" description="Disordered" evidence="1">
    <location>
        <begin position="325"/>
        <end position="350"/>
    </location>
</feature>
<gene>
    <name evidence="3" type="primary">Aste57867_23635</name>
    <name evidence="2" type="ORF">As57867_023563</name>
    <name evidence="3" type="ORF">ASTE57867_23635</name>
</gene>
<reference evidence="3 4" key="1">
    <citation type="submission" date="2019-03" db="EMBL/GenBank/DDBJ databases">
        <authorList>
            <person name="Gaulin E."/>
            <person name="Dumas B."/>
        </authorList>
    </citation>
    <scope>NUCLEOTIDE SEQUENCE [LARGE SCALE GENOMIC DNA]</scope>
    <source>
        <strain evidence="3">CBS 568.67</strain>
    </source>
</reference>
<evidence type="ECO:0000313" key="2">
    <source>
        <dbReference type="EMBL" id="KAF0684400.1"/>
    </source>
</evidence>
<dbReference type="PANTHER" id="PTHR46586">
    <property type="entry name" value="ANKYRIN REPEAT-CONTAINING PROTEIN"/>
    <property type="match status" value="1"/>
</dbReference>
<feature type="compositionally biased region" description="Low complexity" evidence="1">
    <location>
        <begin position="337"/>
        <end position="350"/>
    </location>
</feature>
<dbReference type="InterPro" id="IPR036770">
    <property type="entry name" value="Ankyrin_rpt-contain_sf"/>
</dbReference>
<dbReference type="InterPro" id="IPR002110">
    <property type="entry name" value="Ankyrin_rpt"/>
</dbReference>
<keyword evidence="4" id="KW-1185">Reference proteome</keyword>
<evidence type="ECO:0000313" key="3">
    <source>
        <dbReference type="EMBL" id="VFU00280.1"/>
    </source>
</evidence>
<dbReference type="AlphaFoldDB" id="A0A485LNE6"/>
<dbReference type="EMBL" id="VJMH01007290">
    <property type="protein sequence ID" value="KAF0684400.1"/>
    <property type="molecule type" value="Genomic_DNA"/>
</dbReference>
<protein>
    <submittedName>
        <fullName evidence="3">Aste57867_23635 protein</fullName>
    </submittedName>
</protein>
<organism evidence="3 4">
    <name type="scientific">Aphanomyces stellatus</name>
    <dbReference type="NCBI Taxonomy" id="120398"/>
    <lineage>
        <taxon>Eukaryota</taxon>
        <taxon>Sar</taxon>
        <taxon>Stramenopiles</taxon>
        <taxon>Oomycota</taxon>
        <taxon>Saprolegniomycetes</taxon>
        <taxon>Saprolegniales</taxon>
        <taxon>Verrucalvaceae</taxon>
        <taxon>Aphanomyces</taxon>
    </lineage>
</organism>
<sequence>MHVLHSPELMRHIFSYQPGLLLDLRPIFPLTKMPRSSVALHHLLSYPDSTAPNSFRAISADLALMDVVLGPWYIEHGITCMEHLFDWNESLVPVLLLHGIFTGNIDVVQSIIDEFELAPYHSRFSLPLDSLGDIAAANNQLPMLQFLLSLDGIGGPCSHSALNKASQNGHLAMVQHLHTELHATCTTAAMDSAARNGHLDIVRYLHAYRQEGCTNLAMHLAAIHGHVAVVEFLHTRRQEGCLGPMTMDMAAGEGHMDVVLFLHTHRTEGCTSTALDTAAANGHLDVVRFLHVNRTEGCTAAALAGAMVNQHFEVAAYLQTHMGRQGENDRTTDGDEPTTATTSAPTTVIR</sequence>
<evidence type="ECO:0000256" key="1">
    <source>
        <dbReference type="SAM" id="MobiDB-lite"/>
    </source>
</evidence>
<name>A0A485LNE6_9STRA</name>
<dbReference type="SUPFAM" id="SSF48403">
    <property type="entry name" value="Ankyrin repeat"/>
    <property type="match status" value="1"/>
</dbReference>